<keyword evidence="17" id="KW-0131">Cell cycle</keyword>
<dbReference type="InterPro" id="IPR012340">
    <property type="entry name" value="NA-bd_OB-fold"/>
</dbReference>
<dbReference type="GO" id="GO:0005524">
    <property type="term" value="F:ATP binding"/>
    <property type="evidence" value="ECO:0007669"/>
    <property type="project" value="UniProtKB-KW"/>
</dbReference>
<dbReference type="InterPro" id="IPR031916">
    <property type="entry name" value="LIG3_BRCT"/>
</dbReference>
<keyword evidence="25" id="KW-1185">Reference proteome</keyword>
<keyword evidence="15 19" id="KW-0234">DNA repair</keyword>
<keyword evidence="12 19" id="KW-0067">ATP-binding</keyword>
<feature type="compositionally biased region" description="Basic and acidic residues" evidence="21">
    <location>
        <begin position="135"/>
        <end position="145"/>
    </location>
</feature>
<feature type="compositionally biased region" description="Basic and acidic residues" evidence="21">
    <location>
        <begin position="782"/>
        <end position="794"/>
    </location>
</feature>
<evidence type="ECO:0000256" key="19">
    <source>
        <dbReference type="RuleBase" id="RU000617"/>
    </source>
</evidence>
<dbReference type="SUPFAM" id="SSF57716">
    <property type="entry name" value="Glucocorticoid receptor-like (DNA-binding domain)"/>
    <property type="match status" value="1"/>
</dbReference>
<dbReference type="Pfam" id="PF01068">
    <property type="entry name" value="DNA_ligase_A_M"/>
    <property type="match status" value="1"/>
</dbReference>
<feature type="region of interest" description="Disordered" evidence="21">
    <location>
        <begin position="117"/>
        <end position="145"/>
    </location>
</feature>
<keyword evidence="13" id="KW-0460">Magnesium</keyword>
<dbReference type="GO" id="GO:0070421">
    <property type="term" value="C:DNA ligase III-XRCC1 complex"/>
    <property type="evidence" value="ECO:0007669"/>
    <property type="project" value="TreeGrafter"/>
</dbReference>
<comment type="caution">
    <text evidence="24">The sequence shown here is derived from an EMBL/GenBank/DDBJ whole genome shotgun (WGS) entry which is preliminary data.</text>
</comment>
<dbReference type="PANTHER" id="PTHR45674">
    <property type="entry name" value="DNA LIGASE 1/3 FAMILY MEMBER"/>
    <property type="match status" value="1"/>
</dbReference>
<organism evidence="24 25">
    <name type="scientific">Popillia japonica</name>
    <name type="common">Japanese beetle</name>
    <dbReference type="NCBI Taxonomy" id="7064"/>
    <lineage>
        <taxon>Eukaryota</taxon>
        <taxon>Metazoa</taxon>
        <taxon>Ecdysozoa</taxon>
        <taxon>Arthropoda</taxon>
        <taxon>Hexapoda</taxon>
        <taxon>Insecta</taxon>
        <taxon>Pterygota</taxon>
        <taxon>Neoptera</taxon>
        <taxon>Endopterygota</taxon>
        <taxon>Coleoptera</taxon>
        <taxon>Polyphaga</taxon>
        <taxon>Scarabaeiformia</taxon>
        <taxon>Scarabaeidae</taxon>
        <taxon>Rutelinae</taxon>
        <taxon>Popillia</taxon>
    </lineage>
</organism>
<dbReference type="Gene3D" id="3.30.470.30">
    <property type="entry name" value="DNA ligase/mRNA capping enzyme"/>
    <property type="match status" value="1"/>
</dbReference>
<evidence type="ECO:0000256" key="20">
    <source>
        <dbReference type="RuleBase" id="RU004196"/>
    </source>
</evidence>
<keyword evidence="4 19" id="KW-0436">Ligase</keyword>
<evidence type="ECO:0000256" key="16">
    <source>
        <dbReference type="ARBA" id="ARBA00023242"/>
    </source>
</evidence>
<dbReference type="PROSITE" id="PS50064">
    <property type="entry name" value="ZF_PARP_2"/>
    <property type="match status" value="1"/>
</dbReference>
<reference evidence="24 25" key="1">
    <citation type="journal article" date="2024" name="BMC Genomics">
        <title>De novo assembly and annotation of Popillia japonica's genome with initial clues to its potential as an invasive pest.</title>
        <authorList>
            <person name="Cucini C."/>
            <person name="Boschi S."/>
            <person name="Funari R."/>
            <person name="Cardaioli E."/>
            <person name="Iannotti N."/>
            <person name="Marturano G."/>
            <person name="Paoli F."/>
            <person name="Bruttini M."/>
            <person name="Carapelli A."/>
            <person name="Frati F."/>
            <person name="Nardi F."/>
        </authorList>
    </citation>
    <scope>NUCLEOTIDE SEQUENCE [LARGE SCALE GENOMIC DNA]</scope>
    <source>
        <strain evidence="24">DMR45628</strain>
    </source>
</reference>
<dbReference type="GO" id="GO:0006273">
    <property type="term" value="P:lagging strand elongation"/>
    <property type="evidence" value="ECO:0007669"/>
    <property type="project" value="TreeGrafter"/>
</dbReference>
<dbReference type="Gene3D" id="1.10.3260.10">
    <property type="entry name" value="DNA ligase, ATP-dependent, N-terminal domain"/>
    <property type="match status" value="1"/>
</dbReference>
<dbReference type="PANTHER" id="PTHR45674:SF9">
    <property type="entry name" value="DNA LIGASE 3"/>
    <property type="match status" value="1"/>
</dbReference>
<dbReference type="SUPFAM" id="SSF52113">
    <property type="entry name" value="BRCT domain"/>
    <property type="match status" value="1"/>
</dbReference>
<dbReference type="Gene3D" id="2.40.50.140">
    <property type="entry name" value="Nucleic acid-binding proteins"/>
    <property type="match status" value="1"/>
</dbReference>
<dbReference type="GO" id="GO:0071897">
    <property type="term" value="P:DNA biosynthetic process"/>
    <property type="evidence" value="ECO:0007669"/>
    <property type="project" value="InterPro"/>
</dbReference>
<evidence type="ECO:0000256" key="13">
    <source>
        <dbReference type="ARBA" id="ARBA00022842"/>
    </source>
</evidence>
<evidence type="ECO:0000256" key="7">
    <source>
        <dbReference type="ARBA" id="ARBA00022723"/>
    </source>
</evidence>
<evidence type="ECO:0000256" key="12">
    <source>
        <dbReference type="ARBA" id="ARBA00022840"/>
    </source>
</evidence>
<dbReference type="Pfam" id="PF00645">
    <property type="entry name" value="zf-PARP"/>
    <property type="match status" value="1"/>
</dbReference>
<keyword evidence="10" id="KW-0863">Zinc-finger</keyword>
<comment type="cofactor">
    <cofactor evidence="1">
        <name>Mg(2+)</name>
        <dbReference type="ChEBI" id="CHEBI:18420"/>
    </cofactor>
</comment>
<protein>
    <recommendedName>
        <fullName evidence="19">DNA ligase</fullName>
        <ecNumber evidence="19">6.5.1.1</ecNumber>
    </recommendedName>
</protein>
<dbReference type="GO" id="GO:0051301">
    <property type="term" value="P:cell division"/>
    <property type="evidence" value="ECO:0007669"/>
    <property type="project" value="UniProtKB-KW"/>
</dbReference>
<evidence type="ECO:0000259" key="22">
    <source>
        <dbReference type="PROSITE" id="PS50064"/>
    </source>
</evidence>
<evidence type="ECO:0000256" key="4">
    <source>
        <dbReference type="ARBA" id="ARBA00022598"/>
    </source>
</evidence>
<dbReference type="GO" id="GO:0003910">
    <property type="term" value="F:DNA ligase (ATP) activity"/>
    <property type="evidence" value="ECO:0007669"/>
    <property type="project" value="UniProtKB-EC"/>
</dbReference>
<keyword evidence="7" id="KW-0479">Metal-binding</keyword>
<evidence type="ECO:0000256" key="10">
    <source>
        <dbReference type="ARBA" id="ARBA00022771"/>
    </source>
</evidence>
<dbReference type="PROSITE" id="PS00697">
    <property type="entry name" value="DNA_LIGASE_A1"/>
    <property type="match status" value="1"/>
</dbReference>
<dbReference type="CDD" id="cd07967">
    <property type="entry name" value="OBF_DNA_ligase_III"/>
    <property type="match status" value="1"/>
</dbReference>
<dbReference type="PROSITE" id="PS00333">
    <property type="entry name" value="DNA_LIGASE_A2"/>
    <property type="match status" value="1"/>
</dbReference>
<evidence type="ECO:0000256" key="8">
    <source>
        <dbReference type="ARBA" id="ARBA00022741"/>
    </source>
</evidence>
<dbReference type="InterPro" id="IPR036599">
    <property type="entry name" value="DNA_ligase_N_sf"/>
</dbReference>
<gene>
    <name evidence="24" type="ORF">QE152_g5342</name>
</gene>
<evidence type="ECO:0000256" key="17">
    <source>
        <dbReference type="ARBA" id="ARBA00023306"/>
    </source>
</evidence>
<feature type="region of interest" description="Disordered" evidence="21">
    <location>
        <begin position="730"/>
        <end position="794"/>
    </location>
</feature>
<dbReference type="EC" id="6.5.1.1" evidence="19"/>
<dbReference type="FunFam" id="2.40.50.140:FF:000085">
    <property type="entry name" value="DNA ligase"/>
    <property type="match status" value="1"/>
</dbReference>
<comment type="similarity">
    <text evidence="3 20">Belongs to the ATP-dependent DNA ligase family.</text>
</comment>
<dbReference type="CDD" id="cd07902">
    <property type="entry name" value="Adenylation_DNA_ligase_III"/>
    <property type="match status" value="1"/>
</dbReference>
<evidence type="ECO:0000259" key="23">
    <source>
        <dbReference type="PROSITE" id="PS50160"/>
    </source>
</evidence>
<name>A0AAW1MNP9_POPJA</name>
<dbReference type="InterPro" id="IPR016059">
    <property type="entry name" value="DNA_ligase_ATP-dep_CS"/>
</dbReference>
<comment type="subcellular location">
    <subcellularLocation>
        <location evidence="2">Nucleus</location>
    </subcellularLocation>
</comment>
<dbReference type="SUPFAM" id="SSF117018">
    <property type="entry name" value="ATP-dependent DNA ligase DNA-binding domain"/>
    <property type="match status" value="1"/>
</dbReference>
<keyword evidence="9 19" id="KW-0227">DNA damage</keyword>
<evidence type="ECO:0000256" key="15">
    <source>
        <dbReference type="ARBA" id="ARBA00023204"/>
    </source>
</evidence>
<dbReference type="Gene3D" id="3.30.1740.10">
    <property type="entry name" value="Zinc finger, PARP-type"/>
    <property type="match status" value="1"/>
</dbReference>
<dbReference type="InterPro" id="IPR036420">
    <property type="entry name" value="BRCT_dom_sf"/>
</dbReference>
<evidence type="ECO:0000256" key="2">
    <source>
        <dbReference type="ARBA" id="ARBA00004123"/>
    </source>
</evidence>
<proteinExistence type="inferred from homology"/>
<dbReference type="EMBL" id="JASPKY010000031">
    <property type="protein sequence ID" value="KAK9747393.1"/>
    <property type="molecule type" value="Genomic_DNA"/>
</dbReference>
<dbReference type="GO" id="GO:0006302">
    <property type="term" value="P:double-strand break repair"/>
    <property type="evidence" value="ECO:0007669"/>
    <property type="project" value="TreeGrafter"/>
</dbReference>
<evidence type="ECO:0000256" key="6">
    <source>
        <dbReference type="ARBA" id="ARBA00022705"/>
    </source>
</evidence>
<dbReference type="InterPro" id="IPR050191">
    <property type="entry name" value="ATP-dep_DNA_ligase"/>
</dbReference>
<dbReference type="Proteomes" id="UP001458880">
    <property type="component" value="Unassembled WGS sequence"/>
</dbReference>
<dbReference type="Gene3D" id="3.30.1490.70">
    <property type="match status" value="1"/>
</dbReference>
<dbReference type="Pfam" id="PF16759">
    <property type="entry name" value="LIG3_BRCT"/>
    <property type="match status" value="1"/>
</dbReference>
<evidence type="ECO:0000313" key="24">
    <source>
        <dbReference type="EMBL" id="KAK9747393.1"/>
    </source>
</evidence>
<accession>A0AAW1MNP9</accession>
<dbReference type="Gene3D" id="3.40.50.10190">
    <property type="entry name" value="BRCT domain"/>
    <property type="match status" value="1"/>
</dbReference>
<dbReference type="SUPFAM" id="SSF50249">
    <property type="entry name" value="Nucleic acid-binding proteins"/>
    <property type="match status" value="1"/>
</dbReference>
<evidence type="ECO:0000256" key="18">
    <source>
        <dbReference type="ARBA" id="ARBA00034003"/>
    </source>
</evidence>
<dbReference type="PROSITE" id="PS50160">
    <property type="entry name" value="DNA_LIGASE_A3"/>
    <property type="match status" value="1"/>
</dbReference>
<dbReference type="Pfam" id="PF04675">
    <property type="entry name" value="DNA_ligase_A_N"/>
    <property type="match status" value="1"/>
</dbReference>
<keyword evidence="16" id="KW-0539">Nucleus</keyword>
<evidence type="ECO:0000256" key="1">
    <source>
        <dbReference type="ARBA" id="ARBA00001946"/>
    </source>
</evidence>
<dbReference type="SUPFAM" id="SSF56091">
    <property type="entry name" value="DNA ligase/mRNA capping enzyme, catalytic domain"/>
    <property type="match status" value="1"/>
</dbReference>
<keyword evidence="11" id="KW-0862">Zinc</keyword>
<keyword evidence="14 19" id="KW-0233">DNA recombination</keyword>
<dbReference type="Pfam" id="PF04679">
    <property type="entry name" value="DNA_ligase_A_C"/>
    <property type="match status" value="1"/>
</dbReference>
<feature type="domain" description="ATP-dependent DNA ligase family profile" evidence="23">
    <location>
        <begin position="462"/>
        <end position="596"/>
    </location>
</feature>
<dbReference type="InterPro" id="IPR012310">
    <property type="entry name" value="DNA_ligase_ATP-dep_cent"/>
</dbReference>
<dbReference type="SMART" id="SM01336">
    <property type="entry name" value="zf-PARP"/>
    <property type="match status" value="1"/>
</dbReference>
<evidence type="ECO:0000313" key="25">
    <source>
        <dbReference type="Proteomes" id="UP001458880"/>
    </source>
</evidence>
<dbReference type="AlphaFoldDB" id="A0AAW1MNP9"/>
<dbReference type="InterPro" id="IPR000977">
    <property type="entry name" value="DNA_ligase_ATP-dep"/>
</dbReference>
<dbReference type="NCBIfam" id="TIGR00574">
    <property type="entry name" value="dnl1"/>
    <property type="match status" value="1"/>
</dbReference>
<dbReference type="InterPro" id="IPR036957">
    <property type="entry name" value="Znf_PARP_sf"/>
</dbReference>
<dbReference type="InterPro" id="IPR001510">
    <property type="entry name" value="Znf_PARP"/>
</dbReference>
<evidence type="ECO:0000256" key="21">
    <source>
        <dbReference type="SAM" id="MobiDB-lite"/>
    </source>
</evidence>
<dbReference type="GO" id="GO:0003677">
    <property type="term" value="F:DNA binding"/>
    <property type="evidence" value="ECO:0007669"/>
    <property type="project" value="InterPro"/>
</dbReference>
<dbReference type="FunFam" id="3.30.470.30:FF:000003">
    <property type="entry name" value="DNA ligase"/>
    <property type="match status" value="1"/>
</dbReference>
<evidence type="ECO:0000256" key="11">
    <source>
        <dbReference type="ARBA" id="ARBA00022833"/>
    </source>
</evidence>
<dbReference type="FunFam" id="1.10.3260.10:FF:000002">
    <property type="entry name" value="DNA ligase"/>
    <property type="match status" value="1"/>
</dbReference>
<evidence type="ECO:0000256" key="5">
    <source>
        <dbReference type="ARBA" id="ARBA00022618"/>
    </source>
</evidence>
<sequence length="902" mass="102739">MSDTEEQQEEKIFIVEKAKNNRAACKHCKQKCTSGEVRFVKLTPNPFSSGKMRNCYHIDCMLEAFLKQRPTTKRIQTTDDLDGIDDLTDEDRKEIEQKIAESEANIRKKYNLNDSPAKAAAKPIKRDKKIASKPTADKSDEDPGKDGLFREFRRLVADITNESSYLEKTAIVSRLFTKGRDGVKFRGDIKLWCRLLLPGVAKRIYNLQSKQLIKLFSRIFATDHEEMLEHLEGGDVSETIQYYFTKSKACKEANKSLLTLVEVDEFLEELSKLTKEEEQIHHFKKIVPKSTSNDLKIIIRLIKGDLKMNAGAKHILDGVHPDAYQVFQSSRDIDRVVDKCVNNSTNQSAVKANISLLTPVLPMLAQVCRSVEQAMKKCPNGMYSEIKYDGERVQVHKNGTEFLYYSRNLKPVMAHKVAHFKDYIPEAFPHGKNLILDSEILMVDVNTGKPLPFGTLGIHKQSNFKDASVCLFVFDCIHYNGEDLVGKPIKRRKQILKSIMNEIPNKIMFAEMEEIHVVDDLKAMIAKVLNLGLEGLVLKDLKSVYEPGKRHWLKVKKDYLFGGAIADTADLIVLGAWYGTGRMGGMMSIFLMGCYDETKKKFCTVTKVHNGHDDKTIERLQDELDMVKISQDVTKVPDWLCCTKIMTPDFVAREPKNQPVWEITAAEFTKQHDFHTADGISMRFPRVTRIRDDKDWQTATNLEELRHLFKESKENTDVVLLIKELEDKEDTDSVGSSPKKKTSKPDSPKPKIKDKKNGNIFNYFPGTSKDDKIGTKPNSAKRKSEDDSEHENKKILINNKTDKRIKISDPIPDYFHEINLKVEKESADLKKWIRYFVAYGGNLVTENDHEMVTHVLHGSGVVSVGKMGALKGAVHVTADWIKDTVCEGVLQDDRKYRVTVVP</sequence>
<keyword evidence="6" id="KW-0235">DNA replication</keyword>
<comment type="catalytic activity">
    <reaction evidence="18 19">
        <text>ATP + (deoxyribonucleotide)n-3'-hydroxyl + 5'-phospho-(deoxyribonucleotide)m = (deoxyribonucleotide)n+m + AMP + diphosphate.</text>
        <dbReference type="EC" id="6.5.1.1"/>
    </reaction>
</comment>
<evidence type="ECO:0000256" key="3">
    <source>
        <dbReference type="ARBA" id="ARBA00007572"/>
    </source>
</evidence>
<feature type="compositionally biased region" description="Basic and acidic residues" evidence="21">
    <location>
        <begin position="743"/>
        <end position="757"/>
    </location>
</feature>
<keyword evidence="8 19" id="KW-0547">Nucleotide-binding</keyword>
<dbReference type="GO" id="GO:0008270">
    <property type="term" value="F:zinc ion binding"/>
    <property type="evidence" value="ECO:0007669"/>
    <property type="project" value="UniProtKB-KW"/>
</dbReference>
<dbReference type="InterPro" id="IPR012309">
    <property type="entry name" value="DNA_ligase_ATP-dep_C"/>
</dbReference>
<evidence type="ECO:0000256" key="14">
    <source>
        <dbReference type="ARBA" id="ARBA00023172"/>
    </source>
</evidence>
<feature type="domain" description="PARP-type" evidence="22">
    <location>
        <begin position="13"/>
        <end position="103"/>
    </location>
</feature>
<dbReference type="InterPro" id="IPR012308">
    <property type="entry name" value="DNA_ligase_ATP-dep_N"/>
</dbReference>
<dbReference type="GO" id="GO:0006310">
    <property type="term" value="P:DNA recombination"/>
    <property type="evidence" value="ECO:0007669"/>
    <property type="project" value="UniProtKB-KW"/>
</dbReference>
<keyword evidence="5" id="KW-0132">Cell division</keyword>
<evidence type="ECO:0000256" key="9">
    <source>
        <dbReference type="ARBA" id="ARBA00022763"/>
    </source>
</evidence>